<dbReference type="SUPFAM" id="SSF64484">
    <property type="entry name" value="beta and beta-prime subunits of DNA dependent RNA-polymerase"/>
    <property type="match status" value="1"/>
</dbReference>
<accession>A0AA35RIE7</accession>
<dbReference type="Gene3D" id="3.90.1100.10">
    <property type="match status" value="2"/>
</dbReference>
<dbReference type="Gene3D" id="3.90.1800.10">
    <property type="entry name" value="RNA polymerase alpha subunit dimerisation domain"/>
    <property type="match status" value="1"/>
</dbReference>
<dbReference type="Pfam" id="PF04565">
    <property type="entry name" value="RNA_pol_Rpb2_3"/>
    <property type="match status" value="1"/>
</dbReference>
<feature type="domain" description="RNA polymerase Rpb2" evidence="9">
    <location>
        <begin position="1572"/>
        <end position="1646"/>
    </location>
</feature>
<evidence type="ECO:0000256" key="3">
    <source>
        <dbReference type="ARBA" id="ARBA00022478"/>
    </source>
</evidence>
<dbReference type="Gene3D" id="2.40.50.150">
    <property type="match status" value="1"/>
</dbReference>
<dbReference type="EMBL" id="CASHTH010001059">
    <property type="protein sequence ID" value="CAI8010697.1"/>
    <property type="molecule type" value="Genomic_DNA"/>
</dbReference>
<dbReference type="GO" id="GO:0032549">
    <property type="term" value="F:ribonucleoside binding"/>
    <property type="evidence" value="ECO:0007669"/>
    <property type="project" value="InterPro"/>
</dbReference>
<feature type="domain" description="RNA polymerase Rpb2" evidence="10">
    <location>
        <begin position="146"/>
        <end position="214"/>
    </location>
</feature>
<dbReference type="Pfam" id="PF00562">
    <property type="entry name" value="RNA_pol_Rpb2_6"/>
    <property type="match status" value="2"/>
</dbReference>
<dbReference type="Pfam" id="PF04561">
    <property type="entry name" value="RNA_pol_Rpb2_2"/>
    <property type="match status" value="2"/>
</dbReference>
<proteinExistence type="inferred from homology"/>
<evidence type="ECO:0000313" key="14">
    <source>
        <dbReference type="EMBL" id="CAI8010697.1"/>
    </source>
</evidence>
<dbReference type="EC" id="2.7.7.6" evidence="2"/>
<keyword evidence="15" id="KW-1185">Reference proteome</keyword>
<evidence type="ECO:0000256" key="2">
    <source>
        <dbReference type="ARBA" id="ARBA00012418"/>
    </source>
</evidence>
<dbReference type="GO" id="GO:0003677">
    <property type="term" value="F:DNA binding"/>
    <property type="evidence" value="ECO:0007669"/>
    <property type="project" value="InterPro"/>
</dbReference>
<dbReference type="GO" id="GO:0006351">
    <property type="term" value="P:DNA-templated transcription"/>
    <property type="evidence" value="ECO:0007669"/>
    <property type="project" value="InterPro"/>
</dbReference>
<evidence type="ECO:0000259" key="12">
    <source>
        <dbReference type="Pfam" id="PF04565"/>
    </source>
</evidence>
<dbReference type="Pfam" id="PF10385">
    <property type="entry name" value="RNA_pol_Rpb2_45"/>
    <property type="match status" value="1"/>
</dbReference>
<evidence type="ECO:0000259" key="11">
    <source>
        <dbReference type="Pfam" id="PF04563"/>
    </source>
</evidence>
<dbReference type="InterPro" id="IPR014724">
    <property type="entry name" value="RNA_pol_RPB2_OB-fold"/>
</dbReference>
<comment type="catalytic activity">
    <reaction evidence="7">
        <text>RNA(n) + a ribonucleoside 5'-triphosphate = RNA(n+1) + diphosphate</text>
        <dbReference type="Rhea" id="RHEA:21248"/>
        <dbReference type="Rhea" id="RHEA-COMP:14527"/>
        <dbReference type="Rhea" id="RHEA-COMP:17342"/>
        <dbReference type="ChEBI" id="CHEBI:33019"/>
        <dbReference type="ChEBI" id="CHEBI:61557"/>
        <dbReference type="ChEBI" id="CHEBI:140395"/>
        <dbReference type="EC" id="2.7.7.6"/>
    </reaction>
</comment>
<evidence type="ECO:0000259" key="10">
    <source>
        <dbReference type="Pfam" id="PF04561"/>
    </source>
</evidence>
<feature type="domain" description="RNA polymerase Rpb2" evidence="10">
    <location>
        <begin position="338"/>
        <end position="452"/>
    </location>
</feature>
<keyword evidence="3 14" id="KW-0240">DNA-directed RNA polymerase</keyword>
<feature type="non-terminal residue" evidence="14">
    <location>
        <position position="1"/>
    </location>
</feature>
<comment type="caution">
    <text evidence="14">The sequence shown here is derived from an EMBL/GenBank/DDBJ whole genome shotgun (WGS) entry which is preliminary data.</text>
</comment>
<evidence type="ECO:0000313" key="15">
    <source>
        <dbReference type="Proteomes" id="UP001174909"/>
    </source>
</evidence>
<evidence type="ECO:0000256" key="4">
    <source>
        <dbReference type="ARBA" id="ARBA00022679"/>
    </source>
</evidence>
<dbReference type="Gene3D" id="3.90.1110.10">
    <property type="entry name" value="RNA polymerase Rpb2, domain 2"/>
    <property type="match status" value="1"/>
</dbReference>
<dbReference type="GO" id="GO:0003899">
    <property type="term" value="F:DNA-directed RNA polymerase activity"/>
    <property type="evidence" value="ECO:0007669"/>
    <property type="project" value="UniProtKB-EC"/>
</dbReference>
<dbReference type="InterPro" id="IPR007641">
    <property type="entry name" value="RNA_pol_Rpb2_7"/>
</dbReference>
<evidence type="ECO:0000256" key="7">
    <source>
        <dbReference type="ARBA" id="ARBA00048552"/>
    </source>
</evidence>
<dbReference type="Pfam" id="PF04563">
    <property type="entry name" value="RNA_pol_Rpb2_1"/>
    <property type="match status" value="1"/>
</dbReference>
<name>A0AA35RIE7_GEOBA</name>
<dbReference type="NCBIfam" id="NF001616">
    <property type="entry name" value="PRK00405.1"/>
    <property type="match status" value="1"/>
</dbReference>
<sequence>RISFAKTQVRIPLPNLIETQKLAYDAFLQRNVPPNERPETGLQAVFKEIFPIRDFSEVNSLEFVSYSLSAPKYTLQECVARGVTYQVSLTARIMLVVREADADADEPHVVDIRESDVYLGEVPLMTENGSFIVNGSERVIVSQLHRSPGVIFLEKSLPTGRTPTAQIIPYRGAWVEFEIDTKDQIYVRIDKRKKLPATVLLRALGWESDADILKLYAKTERLVLAGWQVTHAEGPAKQLKSGDLLDAADFRQASTDYPDLEVERCYRVTEVTAEQILSQDSQESVGRVCAEDIINPETGEVLLTANTLLTETELERLGEAGVEALTVLDAEDCQHIRFLRNTLERDRQADYDAALLTIFRTLRPGDPAGLENARKHLSWLLFDAHRYDLGVVGRYKLNRKFQNIPVYGEPPEETLRTLRPEDIAATVDYLLKVHNGIAPKDDLDHLGNRRVRVIGELLENQFRMGLFQIRRTTRERLSTDNDIAKVVPSSLVNPKPLMMALREFFGSNQLSQFMQQINPLDELTHKRRISAIGPGGLHRDRATAAVRDVHRTHYGRVCPLETPEGPSIGLIVSLACYGRINPYGFIETPYHRVDEDAKLGPVEYLTADSEDTAHIAARATQRNGKQTGDDLLPVRSGEDVLSLPMEKVDYIGVSPQQIVGISAALVPFLEHEDANRALMGANHQRQAVPLVRPEAPLVGTGMEAPAALYSGALITAKRAGTVTSVSADEILIYTGETLHHDQVGYDVYKLQTFKRSNSGTCIHQHPIVAVGDIVEAEQVIVDGTSTENGELALGRNVLCAYMPWGGHNYEDSILISETLIKEDTFTSIHIEEFEVEARETKVGPEEITRDIPNVSEQRLTQLDEEGIIRVGSVVGAGSILVGKITPKGESEYGPEEKLLRAIFGEKVKEVRDASTYVRPGVEGVVIDVKVFSRKPDGASRRGSWTPSDSGLSTADNLRYESKRKEIEETWREQIASIRRRKIEETRNTLIGCELADSLYMVNGTKGDANAKPFANAGDILTAGVLDAYVSGFTADAYHLVTEDANSEAFIAEACYRVTDVPELIPTIVVHPSNSSAVPGYLSEVCKPILGSTEPFLQEAEPKESGLQTPPTENADVVLHGYDSSVIAIAVCEESGLQTPPTDDDTENGYHSEHLMEMLAAAGARFCVLVTDGESEPDNWDFYELVDLTSDSPPTQDSEARVADQTVLQPCARSEFEIGVTAELEATGCPVVETQRLNEEEWANFSQAYPGLQAELFWQIKEVFDPTCPVTEGQELSDTDYLRVSRNYPARPIAVGQRLTADELASLNRTIKDLKADAVWHITAVFDPACTLSVGEHVSDADYQQARKSCSLTFSDIHVPNANAREHIQRVEEMAQGRITTYTEEKERALQQLEMGDELKPGVIKRVKVYVASKRPISVGDKMAGRYGNKGVIAKILPAEDMPYLPDGTPVELVLNPLGVPSRMNVGQILEIHLGWACHELGIRVATPVFDGATEGEIFEMLGKTDLPKRSKQSGKSILFDGRTGDPFAQEVTVGYVYFLKLNHLVADKMHARSTGPYSLVTQQPLGGKAQHGGQRLGEMEVWALEAYGAAHTLQEMLTLKSDDVLGRREIYESVVKGLNPEPPGTPESFKVLVRELQTLGLYVSLDKDEDCLLQPSSHSVIIFEVCFSNPPAPLLQATGFV</sequence>
<dbReference type="InterPro" id="IPR007645">
    <property type="entry name" value="RNA_pol_Rpb2_3"/>
</dbReference>
<dbReference type="PANTHER" id="PTHR20856">
    <property type="entry name" value="DNA-DIRECTED RNA POLYMERASE I SUBUNIT 2"/>
    <property type="match status" value="1"/>
</dbReference>
<comment type="similarity">
    <text evidence="1">Belongs to the RNA polymerase beta chain family.</text>
</comment>
<dbReference type="InterPro" id="IPR007644">
    <property type="entry name" value="RNA_pol_bsu_protrusion"/>
</dbReference>
<dbReference type="Gene3D" id="2.40.270.10">
    <property type="entry name" value="DNA-directed RNA polymerase, subunit 2, domain 6"/>
    <property type="match status" value="2"/>
</dbReference>
<evidence type="ECO:0000259" key="9">
    <source>
        <dbReference type="Pfam" id="PF04560"/>
    </source>
</evidence>
<dbReference type="Proteomes" id="UP001174909">
    <property type="component" value="Unassembled WGS sequence"/>
</dbReference>
<dbReference type="Pfam" id="PF04560">
    <property type="entry name" value="RNA_pol_Rpb2_7"/>
    <property type="match status" value="1"/>
</dbReference>
<evidence type="ECO:0000259" key="13">
    <source>
        <dbReference type="Pfam" id="PF10385"/>
    </source>
</evidence>
<feature type="domain" description="DNA-directed RNA polymerase subunit 2 hybrid-binding" evidence="8">
    <location>
        <begin position="716"/>
        <end position="979"/>
    </location>
</feature>
<evidence type="ECO:0000256" key="1">
    <source>
        <dbReference type="ARBA" id="ARBA00006835"/>
    </source>
</evidence>
<gene>
    <name evidence="14" type="ORF">GBAR_LOCUS7019</name>
</gene>
<dbReference type="NCBIfam" id="TIGR02013">
    <property type="entry name" value="rpoB"/>
    <property type="match status" value="1"/>
</dbReference>
<feature type="domain" description="DNA-directed RNA polymerase beta subunit external 1" evidence="13">
    <location>
        <begin position="590"/>
        <end position="654"/>
    </location>
</feature>
<dbReference type="InterPro" id="IPR037034">
    <property type="entry name" value="RNA_pol_Rpb2_2_sf"/>
</dbReference>
<dbReference type="InterPro" id="IPR007120">
    <property type="entry name" value="DNA-dir_RNAP_su2_dom"/>
</dbReference>
<evidence type="ECO:0000256" key="5">
    <source>
        <dbReference type="ARBA" id="ARBA00022695"/>
    </source>
</evidence>
<dbReference type="Gene3D" id="2.40.50.100">
    <property type="match status" value="1"/>
</dbReference>
<dbReference type="InterPro" id="IPR010243">
    <property type="entry name" value="RNA_pol_bsu_bac"/>
</dbReference>
<keyword evidence="6" id="KW-0804">Transcription</keyword>
<dbReference type="HAMAP" id="MF_01321">
    <property type="entry name" value="RNApol_bact_RpoB"/>
    <property type="match status" value="1"/>
</dbReference>
<dbReference type="InterPro" id="IPR042107">
    <property type="entry name" value="DNA-dir_RNA_pol_bsu_ext_1_sf"/>
</dbReference>
<feature type="domain" description="RNA polymerase beta subunit protrusion" evidence="11">
    <location>
        <begin position="16"/>
        <end position="492"/>
    </location>
</feature>
<keyword evidence="4" id="KW-0808">Transferase</keyword>
<dbReference type="InterPro" id="IPR019462">
    <property type="entry name" value="DNA-dir_RNA_pol_bsu_external_1"/>
</dbReference>
<keyword evidence="5" id="KW-0548">Nucleotidyltransferase</keyword>
<dbReference type="GO" id="GO:0000428">
    <property type="term" value="C:DNA-directed RNA polymerase complex"/>
    <property type="evidence" value="ECO:0007669"/>
    <property type="project" value="UniProtKB-KW"/>
</dbReference>
<dbReference type="Gene3D" id="2.30.150.10">
    <property type="entry name" value="DNA-directed RNA polymerase, beta subunit, external 1 domain"/>
    <property type="match status" value="1"/>
</dbReference>
<reference evidence="14" key="1">
    <citation type="submission" date="2023-03" db="EMBL/GenBank/DDBJ databases">
        <authorList>
            <person name="Steffen K."/>
            <person name="Cardenas P."/>
        </authorList>
    </citation>
    <scope>NUCLEOTIDE SEQUENCE</scope>
</reference>
<feature type="domain" description="RNA polymerase Rpb2" evidence="12">
    <location>
        <begin position="512"/>
        <end position="580"/>
    </location>
</feature>
<feature type="domain" description="DNA-directed RNA polymerase subunit 2 hybrid-binding" evidence="8">
    <location>
        <begin position="1364"/>
        <end position="1570"/>
    </location>
</feature>
<dbReference type="InterPro" id="IPR007642">
    <property type="entry name" value="RNA_pol_Rpb2_2"/>
</dbReference>
<protein>
    <recommendedName>
        <fullName evidence="2">DNA-directed RNA polymerase</fullName>
        <ecNumber evidence="2">2.7.7.6</ecNumber>
    </recommendedName>
</protein>
<dbReference type="InterPro" id="IPR037033">
    <property type="entry name" value="DNA-dir_RNAP_su2_hyb_sf"/>
</dbReference>
<evidence type="ECO:0000256" key="6">
    <source>
        <dbReference type="ARBA" id="ARBA00023163"/>
    </source>
</evidence>
<evidence type="ECO:0000259" key="8">
    <source>
        <dbReference type="Pfam" id="PF00562"/>
    </source>
</evidence>
<dbReference type="InterPro" id="IPR015712">
    <property type="entry name" value="DNA-dir_RNA_pol_su2"/>
</dbReference>
<organism evidence="14 15">
    <name type="scientific">Geodia barretti</name>
    <name type="common">Barrett's horny sponge</name>
    <dbReference type="NCBI Taxonomy" id="519541"/>
    <lineage>
        <taxon>Eukaryota</taxon>
        <taxon>Metazoa</taxon>
        <taxon>Porifera</taxon>
        <taxon>Demospongiae</taxon>
        <taxon>Heteroscleromorpha</taxon>
        <taxon>Tetractinellida</taxon>
        <taxon>Astrophorina</taxon>
        <taxon>Geodiidae</taxon>
        <taxon>Geodia</taxon>
    </lineage>
</organism>